<protein>
    <submittedName>
        <fullName evidence="2">Uncharacterized protein</fullName>
    </submittedName>
</protein>
<gene>
    <name evidence="2" type="ORF">O6R08_03610</name>
</gene>
<dbReference type="RefSeq" id="WP_271418775.1">
    <property type="nucleotide sequence ID" value="NZ_CP115668.1"/>
</dbReference>
<sequence>MASPSTPASAASVSSTPSHASSSAVTEEDDDFTTSGGKGNEYSPQTSAHKTQDKGHDSSQTSAHKATKKSHRGAGAPATKSGSPSHTSAHKATKKSHRGAGAPATKRHGSSGKFVEKGGKLTDTVTTGSPFADAGLAISIDRSAHKVVLTKIDPSTEKPFKDHYTYDFNSNTMIKHKYSDAMGQEYNFTVDLASGKMTKAAKNDGTDITETLKSMGSRWDMVKQGAEGDNKTIASWFKQHYGQTLKEAATK</sequence>
<name>A0ABY7R0W0_9ACTN</name>
<feature type="region of interest" description="Disordered" evidence="1">
    <location>
        <begin position="1"/>
        <end position="125"/>
    </location>
</feature>
<feature type="compositionally biased region" description="Low complexity" evidence="1">
    <location>
        <begin position="1"/>
        <end position="25"/>
    </location>
</feature>
<keyword evidence="3" id="KW-1185">Reference proteome</keyword>
<dbReference type="Proteomes" id="UP001212097">
    <property type="component" value="Chromosome"/>
</dbReference>
<accession>A0ABY7R0W0</accession>
<evidence type="ECO:0000313" key="2">
    <source>
        <dbReference type="EMBL" id="WCC80595.1"/>
    </source>
</evidence>
<organism evidence="2 3">
    <name type="scientific">Cutibacterium equinum</name>
    <dbReference type="NCBI Taxonomy" id="3016342"/>
    <lineage>
        <taxon>Bacteria</taxon>
        <taxon>Bacillati</taxon>
        <taxon>Actinomycetota</taxon>
        <taxon>Actinomycetes</taxon>
        <taxon>Propionibacteriales</taxon>
        <taxon>Propionibacteriaceae</taxon>
        <taxon>Cutibacterium</taxon>
    </lineage>
</organism>
<dbReference type="EMBL" id="CP115668">
    <property type="protein sequence ID" value="WCC80595.1"/>
    <property type="molecule type" value="Genomic_DNA"/>
</dbReference>
<evidence type="ECO:0000313" key="3">
    <source>
        <dbReference type="Proteomes" id="UP001212097"/>
    </source>
</evidence>
<proteinExistence type="predicted"/>
<reference evidence="2 3" key="2">
    <citation type="submission" date="2023-06" db="EMBL/GenBank/DDBJ databases">
        <title>The Gram-positive Non-spore-bearing Anaerobic Bacilli of Human Feces.</title>
        <authorList>
            <person name="Eggerth A.H."/>
        </authorList>
    </citation>
    <scope>NUCLEOTIDE SEQUENCE [LARGE SCALE GENOMIC DNA]</scope>
    <source>
        <strain evidence="2 3">CBA3108</strain>
    </source>
</reference>
<evidence type="ECO:0000256" key="1">
    <source>
        <dbReference type="SAM" id="MobiDB-lite"/>
    </source>
</evidence>
<reference evidence="2 3" key="1">
    <citation type="submission" date="2023-01" db="EMBL/GenBank/DDBJ databases">
        <authorList>
            <person name="Lee S.H."/>
            <person name="Jung H.S."/>
            <person name="Yun J.U."/>
        </authorList>
    </citation>
    <scope>NUCLEOTIDE SEQUENCE [LARGE SCALE GENOMIC DNA]</scope>
    <source>
        <strain evidence="2 3">CBA3108</strain>
    </source>
</reference>
<feature type="compositionally biased region" description="Basic residues" evidence="1">
    <location>
        <begin position="88"/>
        <end position="98"/>
    </location>
</feature>